<reference evidence="2 3" key="1">
    <citation type="journal article" date="2020" name="Syst. Appl. Microbiol.">
        <title>Alienimonas chondri sp. nov., a novel planctomycete isolated from the biofilm of the red alga Chondrus crispus.</title>
        <authorList>
            <person name="Vitorino I."/>
            <person name="Albuquerque L."/>
            <person name="Wiegand S."/>
            <person name="Kallscheuer N."/>
            <person name="da Costa M.S."/>
            <person name="Lobo-da-Cunha A."/>
            <person name="Jogler C."/>
            <person name="Lage O.M."/>
        </authorList>
    </citation>
    <scope>NUCLEOTIDE SEQUENCE [LARGE SCALE GENOMIC DNA]</scope>
    <source>
        <strain evidence="2 3">LzC2</strain>
    </source>
</reference>
<dbReference type="Proteomes" id="UP000609651">
    <property type="component" value="Unassembled WGS sequence"/>
</dbReference>
<protein>
    <recommendedName>
        <fullName evidence="4">Tetratricopeptide repeat protein</fullName>
    </recommendedName>
</protein>
<evidence type="ECO:0000313" key="2">
    <source>
        <dbReference type="EMBL" id="NNJ27503.1"/>
    </source>
</evidence>
<evidence type="ECO:0008006" key="4">
    <source>
        <dbReference type="Google" id="ProtNLM"/>
    </source>
</evidence>
<organism evidence="2 3">
    <name type="scientific">Alienimonas chondri</name>
    <dbReference type="NCBI Taxonomy" id="2681879"/>
    <lineage>
        <taxon>Bacteria</taxon>
        <taxon>Pseudomonadati</taxon>
        <taxon>Planctomycetota</taxon>
        <taxon>Planctomycetia</taxon>
        <taxon>Planctomycetales</taxon>
        <taxon>Planctomycetaceae</taxon>
        <taxon>Alienimonas</taxon>
    </lineage>
</organism>
<dbReference type="RefSeq" id="WP_171189414.1">
    <property type="nucleotide sequence ID" value="NZ_WTPX01000161.1"/>
</dbReference>
<evidence type="ECO:0000256" key="1">
    <source>
        <dbReference type="SAM" id="SignalP"/>
    </source>
</evidence>
<evidence type="ECO:0000313" key="3">
    <source>
        <dbReference type="Proteomes" id="UP000609651"/>
    </source>
</evidence>
<keyword evidence="3" id="KW-1185">Reference proteome</keyword>
<comment type="caution">
    <text evidence="2">The sequence shown here is derived from an EMBL/GenBank/DDBJ whole genome shotgun (WGS) entry which is preliminary data.</text>
</comment>
<gene>
    <name evidence="2" type="ORF">LzC2_36080</name>
</gene>
<feature type="signal peptide" evidence="1">
    <location>
        <begin position="1"/>
        <end position="29"/>
    </location>
</feature>
<accession>A0ABX1VJS7</accession>
<dbReference type="EMBL" id="WTPX01000161">
    <property type="protein sequence ID" value="NNJ27503.1"/>
    <property type="molecule type" value="Genomic_DNA"/>
</dbReference>
<feature type="chain" id="PRO_5045421869" description="Tetratricopeptide repeat protein" evidence="1">
    <location>
        <begin position="30"/>
        <end position="236"/>
    </location>
</feature>
<dbReference type="Gene3D" id="2.60.120.430">
    <property type="entry name" value="Galactose-binding lectin"/>
    <property type="match status" value="1"/>
</dbReference>
<sequence>MPAARLTPPRIAVLAAALVFVPSLPSAFAQGTAALNVQAEKLQAEYVRGAVDLATEYEKAGDPAAAIALLEGVRKVLPDAPGLKEKMDALQDDVLSAGETALSIEAPTDWVPVAQVRKGAAFRLAATGSYRIEMRGAATVDGLPHGDAAAGLMPDHPLGALIGAYVDPTAAQGRGARDRGKKELPKVFPVGSKGEVERTADESGLLMVRLNLPPGAKVTGKLKLMMSGQITPADRR</sequence>
<proteinExistence type="predicted"/>
<name>A0ABX1VJS7_9PLAN</name>
<keyword evidence="1" id="KW-0732">Signal</keyword>